<dbReference type="AlphaFoldDB" id="A0A6J8DFE5"/>
<feature type="compositionally biased region" description="Basic and acidic residues" evidence="1">
    <location>
        <begin position="102"/>
        <end position="122"/>
    </location>
</feature>
<sequence length="225" mass="25447">MDNDMGTPTIKKVPDNDMGTPPIKNAPDDDMGTPPSKKAPDDNMGTLPIKKAPDEDMGTPAIKKAQDDNMELAAKRAVRKDKNYRKTEAESKKSQRNNSDLRQIERRRELFSKREARKNKDFTKKELAAKKKQLPRGGQLSVKGNVVNMPVEVQHTIYSLPHTLEKSGTISFKLKRKLVFKKCDFSENVGPFAVICALHYLMRTSDLYKSSGIEINEDWITEIAK</sequence>
<gene>
    <name evidence="3" type="ORF">MCOR_39923</name>
</gene>
<feature type="domain" description="DUF6570" evidence="2">
    <location>
        <begin position="136"/>
        <end position="220"/>
    </location>
</feature>
<evidence type="ECO:0000313" key="3">
    <source>
        <dbReference type="EMBL" id="CAC5406341.1"/>
    </source>
</evidence>
<dbReference type="Pfam" id="PF20209">
    <property type="entry name" value="DUF6570"/>
    <property type="match status" value="1"/>
</dbReference>
<feature type="region of interest" description="Disordered" evidence="1">
    <location>
        <begin position="1"/>
        <end position="122"/>
    </location>
</feature>
<evidence type="ECO:0000256" key="1">
    <source>
        <dbReference type="SAM" id="MobiDB-lite"/>
    </source>
</evidence>
<keyword evidence="4" id="KW-1185">Reference proteome</keyword>
<protein>
    <recommendedName>
        <fullName evidence="2">DUF6570 domain-containing protein</fullName>
    </recommendedName>
</protein>
<dbReference type="EMBL" id="CACVKT020007205">
    <property type="protein sequence ID" value="CAC5406341.1"/>
    <property type="molecule type" value="Genomic_DNA"/>
</dbReference>
<dbReference type="OrthoDB" id="6158093at2759"/>
<accession>A0A6J8DFE5</accession>
<dbReference type="Proteomes" id="UP000507470">
    <property type="component" value="Unassembled WGS sequence"/>
</dbReference>
<proteinExistence type="predicted"/>
<dbReference type="InterPro" id="IPR046700">
    <property type="entry name" value="DUF6570"/>
</dbReference>
<name>A0A6J8DFE5_MYTCO</name>
<feature type="compositionally biased region" description="Basic and acidic residues" evidence="1">
    <location>
        <begin position="80"/>
        <end position="93"/>
    </location>
</feature>
<organism evidence="3 4">
    <name type="scientific">Mytilus coruscus</name>
    <name type="common">Sea mussel</name>
    <dbReference type="NCBI Taxonomy" id="42192"/>
    <lineage>
        <taxon>Eukaryota</taxon>
        <taxon>Metazoa</taxon>
        <taxon>Spiralia</taxon>
        <taxon>Lophotrochozoa</taxon>
        <taxon>Mollusca</taxon>
        <taxon>Bivalvia</taxon>
        <taxon>Autobranchia</taxon>
        <taxon>Pteriomorphia</taxon>
        <taxon>Mytilida</taxon>
        <taxon>Mytiloidea</taxon>
        <taxon>Mytilidae</taxon>
        <taxon>Mytilinae</taxon>
        <taxon>Mytilus</taxon>
    </lineage>
</organism>
<reference evidence="3 4" key="1">
    <citation type="submission" date="2020-06" db="EMBL/GenBank/DDBJ databases">
        <authorList>
            <person name="Li R."/>
            <person name="Bekaert M."/>
        </authorList>
    </citation>
    <scope>NUCLEOTIDE SEQUENCE [LARGE SCALE GENOMIC DNA]</scope>
    <source>
        <strain evidence="4">wild</strain>
    </source>
</reference>
<evidence type="ECO:0000313" key="4">
    <source>
        <dbReference type="Proteomes" id="UP000507470"/>
    </source>
</evidence>
<evidence type="ECO:0000259" key="2">
    <source>
        <dbReference type="Pfam" id="PF20209"/>
    </source>
</evidence>